<organism evidence="1">
    <name type="scientific">Mytilinidion resinicola</name>
    <dbReference type="NCBI Taxonomy" id="574789"/>
    <lineage>
        <taxon>Eukaryota</taxon>
        <taxon>Fungi</taxon>
        <taxon>Dikarya</taxon>
        <taxon>Ascomycota</taxon>
        <taxon>Pezizomycotina</taxon>
        <taxon>Dothideomycetes</taxon>
        <taxon>Pleosporomycetidae</taxon>
        <taxon>Mytilinidiales</taxon>
        <taxon>Mytilinidiaceae</taxon>
        <taxon>Mytilinidion</taxon>
    </lineage>
</organism>
<reference evidence="1 3" key="1">
    <citation type="journal article" date="2020" name="Stud. Mycol.">
        <title>101 Dothideomycetes genomes: a test case for predicting lifestyles and emergence of pathogens.</title>
        <authorList>
            <person name="Haridas S."/>
            <person name="Albert R."/>
            <person name="Binder M."/>
            <person name="Bloem J."/>
            <person name="Labutti K."/>
            <person name="Salamov A."/>
            <person name="Andreopoulos B."/>
            <person name="Baker S."/>
            <person name="Barry K."/>
            <person name="Bills G."/>
            <person name="Bluhm B."/>
            <person name="Cannon C."/>
            <person name="Castanera R."/>
            <person name="Culley D."/>
            <person name="Daum C."/>
            <person name="Ezra D."/>
            <person name="Gonzalez J."/>
            <person name="Henrissat B."/>
            <person name="Kuo A."/>
            <person name="Liang C."/>
            <person name="Lipzen A."/>
            <person name="Lutzoni F."/>
            <person name="Magnuson J."/>
            <person name="Mondo S."/>
            <person name="Nolan M."/>
            <person name="Ohm R."/>
            <person name="Pangilinan J."/>
            <person name="Park H.-J."/>
            <person name="Ramirez L."/>
            <person name="Alfaro M."/>
            <person name="Sun H."/>
            <person name="Tritt A."/>
            <person name="Yoshinaga Y."/>
            <person name="Zwiers L.-H."/>
            <person name="Turgeon B."/>
            <person name="Goodwin S."/>
            <person name="Spatafora J."/>
            <person name="Crous P."/>
            <person name="Grigoriev I."/>
        </authorList>
    </citation>
    <scope>NUCLEOTIDE SEQUENCE</scope>
    <source>
        <strain evidence="1 3">CBS 304.34</strain>
    </source>
</reference>
<reference evidence="3" key="3">
    <citation type="submission" date="2025-04" db="UniProtKB">
        <authorList>
            <consortium name="RefSeq"/>
        </authorList>
    </citation>
    <scope>IDENTIFICATION</scope>
    <source>
        <strain evidence="3">CBS 304.34</strain>
    </source>
</reference>
<feature type="non-terminal residue" evidence="1">
    <location>
        <position position="119"/>
    </location>
</feature>
<feature type="non-terminal residue" evidence="1">
    <location>
        <position position="1"/>
    </location>
</feature>
<keyword evidence="2" id="KW-1185">Reference proteome</keyword>
<evidence type="ECO:0000313" key="2">
    <source>
        <dbReference type="Proteomes" id="UP000504636"/>
    </source>
</evidence>
<dbReference type="RefSeq" id="XP_033569103.1">
    <property type="nucleotide sequence ID" value="XM_033714553.1"/>
</dbReference>
<name>A0A6A6Y0G1_9PEZI</name>
<evidence type="ECO:0000313" key="1">
    <source>
        <dbReference type="EMBL" id="KAF2802139.1"/>
    </source>
</evidence>
<dbReference type="AlphaFoldDB" id="A0A6A6Y0G1"/>
<sequence>WPAWKFGHERNDLYTTLHDQYNTFPSAIQDHEAFYHDVLDVAANTMNADQFHAELQERRNTRLHELNQALDSTACELIGRPSLLPGDTDHWATALRIFRSKSLDALVQYFSMFLPPDER</sequence>
<protein>
    <submittedName>
        <fullName evidence="1 3">Uncharacterized protein</fullName>
    </submittedName>
</protein>
<dbReference type="OrthoDB" id="4366798at2759"/>
<accession>A0A6A6Y0G1</accession>
<dbReference type="Proteomes" id="UP000504636">
    <property type="component" value="Unplaced"/>
</dbReference>
<gene>
    <name evidence="1 3" type="ORF">BDZ99DRAFT_353109</name>
</gene>
<reference evidence="3" key="2">
    <citation type="submission" date="2020-04" db="EMBL/GenBank/DDBJ databases">
        <authorList>
            <consortium name="NCBI Genome Project"/>
        </authorList>
    </citation>
    <scope>NUCLEOTIDE SEQUENCE</scope>
    <source>
        <strain evidence="3">CBS 304.34</strain>
    </source>
</reference>
<proteinExistence type="predicted"/>
<dbReference type="EMBL" id="MU003725">
    <property type="protein sequence ID" value="KAF2802139.1"/>
    <property type="molecule type" value="Genomic_DNA"/>
</dbReference>
<evidence type="ECO:0000313" key="3">
    <source>
        <dbReference type="RefSeq" id="XP_033569103.1"/>
    </source>
</evidence>
<dbReference type="GeneID" id="54455446"/>